<feature type="compositionally biased region" description="Low complexity" evidence="1">
    <location>
        <begin position="197"/>
        <end position="212"/>
    </location>
</feature>
<keyword evidence="3" id="KW-1185">Reference proteome</keyword>
<evidence type="ECO:0000313" key="2">
    <source>
        <dbReference type="EMBL" id="OJD09546.1"/>
    </source>
</evidence>
<protein>
    <submittedName>
        <fullName evidence="2">Uncharacterized protein</fullName>
    </submittedName>
</protein>
<dbReference type="VEuPathDB" id="FungiDB:ACJ73_10236"/>
<dbReference type="Proteomes" id="UP000242791">
    <property type="component" value="Unassembled WGS sequence"/>
</dbReference>
<feature type="compositionally biased region" description="Basic and acidic residues" evidence="1">
    <location>
        <begin position="55"/>
        <end position="67"/>
    </location>
</feature>
<comment type="caution">
    <text evidence="2">The sequence shown here is derived from an EMBL/GenBank/DDBJ whole genome shotgun (WGS) entry which is preliminary data.</text>
</comment>
<dbReference type="STRING" id="1658174.A0A1J9P126"/>
<reference evidence="2 3" key="1">
    <citation type="submission" date="2015-08" db="EMBL/GenBank/DDBJ databases">
        <title>Emmonsia species relationships and genome sequence.</title>
        <authorList>
            <person name="Cuomo C.A."/>
            <person name="Schwartz I.S."/>
            <person name="Kenyon C."/>
            <person name="De Hoog G.S."/>
            <person name="Govender N.P."/>
            <person name="Botha A."/>
            <person name="Moreno L."/>
            <person name="De Vries M."/>
            <person name="Munoz J.F."/>
            <person name="Stielow J.B."/>
        </authorList>
    </citation>
    <scope>NUCLEOTIDE SEQUENCE [LARGE SCALE GENOMIC DNA]</scope>
    <source>
        <strain evidence="2 3">EI222</strain>
    </source>
</reference>
<accession>A0A1J9P126</accession>
<evidence type="ECO:0000313" key="3">
    <source>
        <dbReference type="Proteomes" id="UP000242791"/>
    </source>
</evidence>
<gene>
    <name evidence="2" type="ORF">ACJ73_10236</name>
</gene>
<feature type="compositionally biased region" description="Basic residues" evidence="1">
    <location>
        <begin position="257"/>
        <end position="271"/>
    </location>
</feature>
<feature type="compositionally biased region" description="Polar residues" evidence="1">
    <location>
        <begin position="228"/>
        <end position="255"/>
    </location>
</feature>
<organism evidence="2 3">
    <name type="scientific">Blastomyces percursus</name>
    <dbReference type="NCBI Taxonomy" id="1658174"/>
    <lineage>
        <taxon>Eukaryota</taxon>
        <taxon>Fungi</taxon>
        <taxon>Dikarya</taxon>
        <taxon>Ascomycota</taxon>
        <taxon>Pezizomycotina</taxon>
        <taxon>Eurotiomycetes</taxon>
        <taxon>Eurotiomycetidae</taxon>
        <taxon>Onygenales</taxon>
        <taxon>Ajellomycetaceae</taxon>
        <taxon>Blastomyces</taxon>
    </lineage>
</organism>
<feature type="compositionally biased region" description="Low complexity" evidence="1">
    <location>
        <begin position="88"/>
        <end position="101"/>
    </location>
</feature>
<feature type="region of interest" description="Disordered" evidence="1">
    <location>
        <begin position="1"/>
        <end position="32"/>
    </location>
</feature>
<feature type="region of interest" description="Disordered" evidence="1">
    <location>
        <begin position="55"/>
        <end position="271"/>
    </location>
</feature>
<proteinExistence type="predicted"/>
<dbReference type="EMBL" id="LGTZ01003575">
    <property type="protein sequence ID" value="OJD09546.1"/>
    <property type="molecule type" value="Genomic_DNA"/>
</dbReference>
<dbReference type="AlphaFoldDB" id="A0A1J9P126"/>
<feature type="non-terminal residue" evidence="2">
    <location>
        <position position="1"/>
    </location>
</feature>
<name>A0A1J9P126_9EURO</name>
<sequence>SDAAFKKERAKGEKERKAAEKEKEKAQKQKRKELEARLKEEIKRQDADLKAALELSKASKTEEDRRIVAARNGKENSQSGGLGGGLGRFKLGSRSLSQSRLYYREKEKGPKSPTDMPPVPALPTSPALSAPDPGDPGPPAAESSSASNWPLKEEVSSPAPTDSTTRNKDDGSATPKIRPNASSFFNNMKIRQREVPNNNSRTSDHTNTNNSNDHSHSHHAHSQSYDHAQNQNQNPTHNGTGNADENNGKSLQYATSKRSRFSLRKKSFSVI</sequence>
<evidence type="ECO:0000256" key="1">
    <source>
        <dbReference type="SAM" id="MobiDB-lite"/>
    </source>
</evidence>